<dbReference type="Proteomes" id="UP001167160">
    <property type="component" value="Unassembled WGS sequence"/>
</dbReference>
<dbReference type="InterPro" id="IPR009075">
    <property type="entry name" value="AcylCo_DH/oxidase_C"/>
</dbReference>
<dbReference type="InterPro" id="IPR046373">
    <property type="entry name" value="Acyl-CoA_Oxase/DH_mid-dom_sf"/>
</dbReference>
<evidence type="ECO:0000259" key="7">
    <source>
        <dbReference type="Pfam" id="PF02770"/>
    </source>
</evidence>
<evidence type="ECO:0000256" key="1">
    <source>
        <dbReference type="ARBA" id="ARBA00001974"/>
    </source>
</evidence>
<keyword evidence="3 5" id="KW-0285">Flavoprotein</keyword>
<dbReference type="SUPFAM" id="SSF47203">
    <property type="entry name" value="Acyl-CoA dehydrogenase C-terminal domain-like"/>
    <property type="match status" value="1"/>
</dbReference>
<accession>A0ABT0X925</accession>
<evidence type="ECO:0000256" key="2">
    <source>
        <dbReference type="ARBA" id="ARBA00009347"/>
    </source>
</evidence>
<keyword evidence="4 5" id="KW-0274">FAD</keyword>
<sequence>MDLELSEEQAAVRRLARDFVDREITPHVVDWDRAEAVDRGVVKQLGDLGFLGLTIPEEHGGSGGDHLAYCLVTEELGRGDSSVRGILSVSLGLVGKSLAAWGSAEQQAEWLPRLCSGEAIGCFGLTEPGTGSDAANLTTRAVRDGGDWVINGAKMFITNGTWADVVLLFARTGDEPGHRGISAFLVPAGTPGLERRPVHGKLGLRGQATAELVFDDVRVPASAMIAPEGKGFSVAMSALAKGRMSVAAGCVGIAQASLEAALSHAAQREQFGKPIAGHQLVQELIADIAVDVDTARLLTWRVADHIDRGLPFATEASVAKLHASEAAVRCANNALQVFGGYGYIDEYPVGKLLRDARVMTLYEGTSQIQKLLIGRALTGVAAF</sequence>
<dbReference type="InterPro" id="IPR009100">
    <property type="entry name" value="AcylCoA_DH/oxidase_NM_dom_sf"/>
</dbReference>
<keyword evidence="10" id="KW-1185">Reference proteome</keyword>
<dbReference type="Gene3D" id="1.10.540.10">
    <property type="entry name" value="Acyl-CoA dehydrogenase/oxidase, N-terminal domain"/>
    <property type="match status" value="1"/>
</dbReference>
<dbReference type="Gene3D" id="2.40.110.10">
    <property type="entry name" value="Butyryl-CoA Dehydrogenase, subunit A, domain 2"/>
    <property type="match status" value="1"/>
</dbReference>
<dbReference type="Gene3D" id="1.20.140.10">
    <property type="entry name" value="Butyryl-CoA Dehydrogenase, subunit A, domain 3"/>
    <property type="match status" value="1"/>
</dbReference>
<proteinExistence type="inferred from homology"/>
<dbReference type="InterPro" id="IPR006089">
    <property type="entry name" value="Acyl-CoA_DH_CS"/>
</dbReference>
<evidence type="ECO:0000259" key="6">
    <source>
        <dbReference type="Pfam" id="PF00441"/>
    </source>
</evidence>
<dbReference type="SUPFAM" id="SSF56645">
    <property type="entry name" value="Acyl-CoA dehydrogenase NM domain-like"/>
    <property type="match status" value="1"/>
</dbReference>
<dbReference type="PANTHER" id="PTHR43884:SF12">
    <property type="entry name" value="ISOVALERYL-COA DEHYDROGENASE, MITOCHONDRIAL-RELATED"/>
    <property type="match status" value="1"/>
</dbReference>
<dbReference type="InterPro" id="IPR013786">
    <property type="entry name" value="AcylCoA_DH/ox_N"/>
</dbReference>
<evidence type="ECO:0000313" key="9">
    <source>
        <dbReference type="EMBL" id="MCM2578207.1"/>
    </source>
</evidence>
<comment type="caution">
    <text evidence="9">The sequence shown here is derived from an EMBL/GenBank/DDBJ whole genome shotgun (WGS) entry which is preliminary data.</text>
</comment>
<keyword evidence="5" id="KW-0560">Oxidoreductase</keyword>
<gene>
    <name evidence="9" type="ORF">M1E25_12720</name>
</gene>
<dbReference type="PIRSF" id="PIRSF016578">
    <property type="entry name" value="HsaA"/>
    <property type="match status" value="1"/>
</dbReference>
<evidence type="ECO:0000256" key="4">
    <source>
        <dbReference type="ARBA" id="ARBA00022827"/>
    </source>
</evidence>
<evidence type="ECO:0000256" key="3">
    <source>
        <dbReference type="ARBA" id="ARBA00022630"/>
    </source>
</evidence>
<feature type="domain" description="Acyl-CoA dehydrogenase/oxidase C-terminal" evidence="6">
    <location>
        <begin position="229"/>
        <end position="377"/>
    </location>
</feature>
<feature type="domain" description="Acyl-CoA oxidase/dehydrogenase middle" evidence="7">
    <location>
        <begin position="122"/>
        <end position="217"/>
    </location>
</feature>
<organism evidence="9 10">
    <name type="scientific">Streptomyces meridianus</name>
    <dbReference type="NCBI Taxonomy" id="2938945"/>
    <lineage>
        <taxon>Bacteria</taxon>
        <taxon>Bacillati</taxon>
        <taxon>Actinomycetota</taxon>
        <taxon>Actinomycetes</taxon>
        <taxon>Kitasatosporales</taxon>
        <taxon>Streptomycetaceae</taxon>
        <taxon>Streptomyces</taxon>
    </lineage>
</organism>
<name>A0ABT0X925_9ACTN</name>
<dbReference type="RefSeq" id="WP_251414357.1">
    <property type="nucleotide sequence ID" value="NZ_JAMQGM010000027.1"/>
</dbReference>
<protein>
    <submittedName>
        <fullName evidence="9">Acyl-CoA dehydrogenase family protein</fullName>
    </submittedName>
</protein>
<dbReference type="Pfam" id="PF00441">
    <property type="entry name" value="Acyl-CoA_dh_1"/>
    <property type="match status" value="1"/>
</dbReference>
<dbReference type="EMBL" id="JAMQGM010000027">
    <property type="protein sequence ID" value="MCM2578207.1"/>
    <property type="molecule type" value="Genomic_DNA"/>
</dbReference>
<comment type="cofactor">
    <cofactor evidence="1 5">
        <name>FAD</name>
        <dbReference type="ChEBI" id="CHEBI:57692"/>
    </cofactor>
</comment>
<dbReference type="Pfam" id="PF02771">
    <property type="entry name" value="Acyl-CoA_dh_N"/>
    <property type="match status" value="1"/>
</dbReference>
<dbReference type="PROSITE" id="PS00073">
    <property type="entry name" value="ACYL_COA_DH_2"/>
    <property type="match status" value="1"/>
</dbReference>
<dbReference type="InterPro" id="IPR006091">
    <property type="entry name" value="Acyl-CoA_Oxase/DH_mid-dom"/>
</dbReference>
<dbReference type="Pfam" id="PF02770">
    <property type="entry name" value="Acyl-CoA_dh_M"/>
    <property type="match status" value="1"/>
</dbReference>
<evidence type="ECO:0000256" key="5">
    <source>
        <dbReference type="RuleBase" id="RU362125"/>
    </source>
</evidence>
<comment type="similarity">
    <text evidence="2 5">Belongs to the acyl-CoA dehydrogenase family.</text>
</comment>
<dbReference type="InterPro" id="IPR036250">
    <property type="entry name" value="AcylCo_DH-like_C"/>
</dbReference>
<evidence type="ECO:0000313" key="10">
    <source>
        <dbReference type="Proteomes" id="UP001167160"/>
    </source>
</evidence>
<feature type="domain" description="Acyl-CoA dehydrogenase/oxidase N-terminal" evidence="8">
    <location>
        <begin position="6"/>
        <end position="118"/>
    </location>
</feature>
<dbReference type="PANTHER" id="PTHR43884">
    <property type="entry name" value="ACYL-COA DEHYDROGENASE"/>
    <property type="match status" value="1"/>
</dbReference>
<evidence type="ECO:0000259" key="8">
    <source>
        <dbReference type="Pfam" id="PF02771"/>
    </source>
</evidence>
<reference evidence="9" key="1">
    <citation type="journal article" date="2023" name="Int. J. Syst. Evol. Microbiol.">
        <title>Streptomyces meridianus sp. nov. isolated from brackish water of the Tagus estuary in Alcochete, Portugal.</title>
        <authorList>
            <person name="Santos J.D.N."/>
            <person name="Klimek D."/>
            <person name="Calusinska M."/>
            <person name="Lobo Da Cunha A."/>
            <person name="Catita J."/>
            <person name="Goncalves H."/>
            <person name="Gonzalez I."/>
            <person name="Reyes F."/>
            <person name="Lage O.M."/>
        </authorList>
    </citation>
    <scope>NUCLEOTIDE SEQUENCE</scope>
    <source>
        <strain evidence="9">MTZ3.1</strain>
    </source>
</reference>
<dbReference type="InterPro" id="IPR037069">
    <property type="entry name" value="AcylCoA_DH/ox_N_sf"/>
</dbReference>